<dbReference type="Gene3D" id="1.20.272.10">
    <property type="match status" value="1"/>
</dbReference>
<dbReference type="AlphaFoldDB" id="A0A212JZX2"/>
<name>A0A212JZX2_9PROT</name>
<sequence>MIETFEDAYAALAGDVTANPLPQHRPLSADPWVMISLLQKAIRRGETETAERAALTLLQQRPSSLWRRLMVIAFEDVGAANADAVVKAVVACESPKLREGLGGDAKVAATVARMLADGPKDRCADYVICAAKDHPALEGMREIVGCRSVPERLAFAADESLGLVERSIAVWYASGIEWGRERRVGAGDLPALLALLRRLNVPAALADASGFAAVRTREPICLMVPLIWREAFKDEVPEVEAREVPPSPQVEGIPLYAFDKHTRIGLRAIQTFARENPAVSACLEECVPEHRHRDAAGTAAFYADAAPINCRLKWQQVNALTALGIRNDLLVAGVTHKGMGPLLTAVRDNLDHLNAIRARLFTASRRSAGGGARQPDLL</sequence>
<accession>A0A212JZX2</accession>
<evidence type="ECO:0000313" key="1">
    <source>
        <dbReference type="EMBL" id="SBW05014.1"/>
    </source>
</evidence>
<dbReference type="GO" id="GO:0006260">
    <property type="term" value="P:DNA replication"/>
    <property type="evidence" value="ECO:0007669"/>
    <property type="project" value="InterPro"/>
</dbReference>
<organism evidence="1">
    <name type="scientific">uncultured Alphaproteobacteria bacterium</name>
    <dbReference type="NCBI Taxonomy" id="91750"/>
    <lineage>
        <taxon>Bacteria</taxon>
        <taxon>Pseudomonadati</taxon>
        <taxon>Pseudomonadota</taxon>
        <taxon>Alphaproteobacteria</taxon>
        <taxon>environmental samples</taxon>
    </lineage>
</organism>
<dbReference type="InterPro" id="IPR008921">
    <property type="entry name" value="DNA_pol3_clamp-load_cplx_C"/>
</dbReference>
<dbReference type="EMBL" id="FLUO01000001">
    <property type="protein sequence ID" value="SBW05014.1"/>
    <property type="molecule type" value="Genomic_DNA"/>
</dbReference>
<reference evidence="1" key="1">
    <citation type="submission" date="2016-04" db="EMBL/GenBank/DDBJ databases">
        <authorList>
            <person name="Evans L.H."/>
            <person name="Alamgir A."/>
            <person name="Owens N."/>
            <person name="Weber N.D."/>
            <person name="Virtaneva K."/>
            <person name="Barbian K."/>
            <person name="Babar A."/>
            <person name="Rosenke K."/>
        </authorList>
    </citation>
    <scope>NUCLEOTIDE SEQUENCE</scope>
    <source>
        <strain evidence="1">86</strain>
    </source>
</reference>
<gene>
    <name evidence="1" type="ORF">KL86APRO_11928</name>
</gene>
<protein>
    <submittedName>
        <fullName evidence="1">Uncharacterized protein</fullName>
    </submittedName>
</protein>
<dbReference type="GO" id="GO:0003677">
    <property type="term" value="F:DNA binding"/>
    <property type="evidence" value="ECO:0007669"/>
    <property type="project" value="InterPro"/>
</dbReference>
<proteinExistence type="predicted"/>
<dbReference type="SUPFAM" id="SSF48019">
    <property type="entry name" value="post-AAA+ oligomerization domain-like"/>
    <property type="match status" value="1"/>
</dbReference>